<dbReference type="SUPFAM" id="SSF49599">
    <property type="entry name" value="TRAF domain-like"/>
    <property type="match status" value="1"/>
</dbReference>
<dbReference type="AlphaFoldDB" id="N6U929"/>
<dbReference type="GO" id="GO:0008270">
    <property type="term" value="F:zinc ion binding"/>
    <property type="evidence" value="ECO:0007669"/>
    <property type="project" value="UniProtKB-KW"/>
</dbReference>
<name>N6U929_DENPD</name>
<evidence type="ECO:0000256" key="3">
    <source>
        <dbReference type="ARBA" id="ARBA00022833"/>
    </source>
</evidence>
<dbReference type="PANTHER" id="PTHR16295:SF10">
    <property type="entry name" value="EXPRESSED PROTEIN"/>
    <property type="match status" value="1"/>
</dbReference>
<evidence type="ECO:0000259" key="4">
    <source>
        <dbReference type="Pfam" id="PF21366"/>
    </source>
</evidence>
<evidence type="ECO:0000256" key="1">
    <source>
        <dbReference type="ARBA" id="ARBA00022723"/>
    </source>
</evidence>
<evidence type="ECO:0000256" key="2">
    <source>
        <dbReference type="ARBA" id="ARBA00022771"/>
    </source>
</evidence>
<dbReference type="InterPro" id="IPR013083">
    <property type="entry name" value="Znf_RING/FYVE/PHD"/>
</dbReference>
<sequence length="228" mass="25018">QKRDPAAQLCDAHNALCAEHHAVQSVQRADPQAGVRNPQGNVQEAGAEEAEPPADCPGKQLLLPAAKGQPLFPNLSIVLTVPSAGCRGPEGGNSQAKLPEKARASDGQGLYFEGNCCLLACRYCELELPKLELEEHENYCGSRTDKCLDCGELVMFKNKQAHWESNHARSRSRDAVHVQVHTSCRIIRTPSTVARWELNLKILGVVLESPQNVGLRMSRFVQVHSRLE</sequence>
<accession>N6U929</accession>
<keyword evidence="2" id="KW-0863">Zinc-finger</keyword>
<keyword evidence="3" id="KW-0862">Zinc</keyword>
<dbReference type="OrthoDB" id="193703at2759"/>
<dbReference type="InterPro" id="IPR051986">
    <property type="entry name" value="Innate_Immune_Apopt_Reg"/>
</dbReference>
<dbReference type="PANTHER" id="PTHR16295">
    <property type="entry name" value="TRAF-TYPE ZINC FINGER PROTEIN-RELATED"/>
    <property type="match status" value="1"/>
</dbReference>
<dbReference type="Pfam" id="PF21366">
    <property type="entry name" value="TRAFD1-XIAF1_ZnF"/>
    <property type="match status" value="1"/>
</dbReference>
<proteinExistence type="predicted"/>
<dbReference type="EMBL" id="KB741021">
    <property type="protein sequence ID" value="ENN75077.1"/>
    <property type="molecule type" value="Genomic_DNA"/>
</dbReference>
<evidence type="ECO:0000313" key="5">
    <source>
        <dbReference type="EMBL" id="ENN75077.1"/>
    </source>
</evidence>
<gene>
    <name evidence="5" type="ORF">YQE_08390</name>
</gene>
<keyword evidence="1" id="KW-0479">Metal-binding</keyword>
<dbReference type="HOGENOM" id="CLU_1217351_0_0_1"/>
<feature type="non-terminal residue" evidence="5">
    <location>
        <position position="1"/>
    </location>
</feature>
<dbReference type="GO" id="GO:0005739">
    <property type="term" value="C:mitochondrion"/>
    <property type="evidence" value="ECO:0007669"/>
    <property type="project" value="TreeGrafter"/>
</dbReference>
<dbReference type="Gene3D" id="3.30.40.10">
    <property type="entry name" value="Zinc/RING finger domain, C3HC4 (zinc finger)"/>
    <property type="match status" value="1"/>
</dbReference>
<organism evidence="5">
    <name type="scientific">Dendroctonus ponderosae</name>
    <name type="common">Mountain pine beetle</name>
    <dbReference type="NCBI Taxonomy" id="77166"/>
    <lineage>
        <taxon>Eukaryota</taxon>
        <taxon>Metazoa</taxon>
        <taxon>Ecdysozoa</taxon>
        <taxon>Arthropoda</taxon>
        <taxon>Hexapoda</taxon>
        <taxon>Insecta</taxon>
        <taxon>Pterygota</taxon>
        <taxon>Neoptera</taxon>
        <taxon>Endopterygota</taxon>
        <taxon>Coleoptera</taxon>
        <taxon>Polyphaga</taxon>
        <taxon>Cucujiformia</taxon>
        <taxon>Curculionidae</taxon>
        <taxon>Scolytinae</taxon>
        <taxon>Dendroctonus</taxon>
    </lineage>
</organism>
<dbReference type="InterPro" id="IPR049439">
    <property type="entry name" value="TRAFD1-XIAF1_Znf"/>
</dbReference>
<protein>
    <recommendedName>
        <fullName evidence="4">TRAFD1/XAF1 zinc finger domain-containing protein</fullName>
    </recommendedName>
</protein>
<reference evidence="5" key="1">
    <citation type="journal article" date="2013" name="Genome Biol.">
        <title>Draft genome of the mountain pine beetle, Dendroctonus ponderosae Hopkins, a major forest pest.</title>
        <authorList>
            <person name="Keeling C.I."/>
            <person name="Yuen M.M."/>
            <person name="Liao N.Y."/>
            <person name="Docking T.R."/>
            <person name="Chan S.K."/>
            <person name="Taylor G.A."/>
            <person name="Palmquist D.L."/>
            <person name="Jackman S.D."/>
            <person name="Nguyen A."/>
            <person name="Li M."/>
            <person name="Henderson H."/>
            <person name="Janes J.K."/>
            <person name="Zhao Y."/>
            <person name="Pandoh P."/>
            <person name="Moore R."/>
            <person name="Sperling F.A."/>
            <person name="Huber D.P."/>
            <person name="Birol I."/>
            <person name="Jones S.J."/>
            <person name="Bohlmann J."/>
        </authorList>
    </citation>
    <scope>NUCLEOTIDE SEQUENCE</scope>
</reference>
<feature type="domain" description="TRAFD1/XAF1 zinc finger" evidence="4">
    <location>
        <begin position="130"/>
        <end position="162"/>
    </location>
</feature>